<name>A0ABD3AGK3_9GENT</name>
<proteinExistence type="inferred from homology"/>
<evidence type="ECO:0000259" key="5">
    <source>
        <dbReference type="Pfam" id="PF03081"/>
    </source>
</evidence>
<feature type="compositionally biased region" description="Low complexity" evidence="4">
    <location>
        <begin position="109"/>
        <end position="119"/>
    </location>
</feature>
<comment type="similarity">
    <text evidence="1 3">Belongs to the EXO70 family.</text>
</comment>
<dbReference type="FunFam" id="1.20.1280.170:FF:000003">
    <property type="entry name" value="Exocyst subunit Exo70 family protein"/>
    <property type="match status" value="1"/>
</dbReference>
<dbReference type="Pfam" id="PF03081">
    <property type="entry name" value="Exo70_C"/>
    <property type="match status" value="1"/>
</dbReference>
<dbReference type="SUPFAM" id="SSF74788">
    <property type="entry name" value="Cullin repeat-like"/>
    <property type="match status" value="1"/>
</dbReference>
<keyword evidence="3" id="KW-0653">Protein transport</keyword>
<dbReference type="Gene3D" id="1.20.1280.170">
    <property type="entry name" value="Exocyst complex component Exo70"/>
    <property type="match status" value="1"/>
</dbReference>
<dbReference type="PANTHER" id="PTHR12542">
    <property type="entry name" value="EXOCYST COMPLEX PROTEIN EXO70"/>
    <property type="match status" value="1"/>
</dbReference>
<comment type="function">
    <text evidence="3">Component of the exocyst complex.</text>
</comment>
<dbReference type="PANTHER" id="PTHR12542:SF17">
    <property type="entry name" value="EXOCYST SUBUNIT EXO70 FAMILY PROTEIN"/>
    <property type="match status" value="1"/>
</dbReference>
<protein>
    <recommendedName>
        <fullName evidence="3">Exocyst subunit Exo70 family protein</fullName>
    </recommendedName>
</protein>
<evidence type="ECO:0000256" key="1">
    <source>
        <dbReference type="ARBA" id="ARBA00006756"/>
    </source>
</evidence>
<dbReference type="GO" id="GO:0005737">
    <property type="term" value="C:cytoplasm"/>
    <property type="evidence" value="ECO:0007669"/>
    <property type="project" value="UniProtKB-ARBA"/>
</dbReference>
<dbReference type="InterPro" id="IPR004140">
    <property type="entry name" value="Exo70"/>
</dbReference>
<dbReference type="EMBL" id="JBJUIK010000004">
    <property type="protein sequence ID" value="KAL3530683.1"/>
    <property type="molecule type" value="Genomic_DNA"/>
</dbReference>
<evidence type="ECO:0000313" key="7">
    <source>
        <dbReference type="Proteomes" id="UP001630127"/>
    </source>
</evidence>
<keyword evidence="3" id="KW-0268">Exocytosis</keyword>
<dbReference type="InterPro" id="IPR016159">
    <property type="entry name" value="Cullin_repeat-like_dom_sf"/>
</dbReference>
<accession>A0ABD3AGK3</accession>
<comment type="caution">
    <text evidence="6">The sequence shown here is derived from an EMBL/GenBank/DDBJ whole genome shotgun (WGS) entry which is preliminary data.</text>
</comment>
<organism evidence="6 7">
    <name type="scientific">Cinchona calisaya</name>
    <dbReference type="NCBI Taxonomy" id="153742"/>
    <lineage>
        <taxon>Eukaryota</taxon>
        <taxon>Viridiplantae</taxon>
        <taxon>Streptophyta</taxon>
        <taxon>Embryophyta</taxon>
        <taxon>Tracheophyta</taxon>
        <taxon>Spermatophyta</taxon>
        <taxon>Magnoliopsida</taxon>
        <taxon>eudicotyledons</taxon>
        <taxon>Gunneridae</taxon>
        <taxon>Pentapetalae</taxon>
        <taxon>asterids</taxon>
        <taxon>lamiids</taxon>
        <taxon>Gentianales</taxon>
        <taxon>Rubiaceae</taxon>
        <taxon>Cinchonoideae</taxon>
        <taxon>Cinchoneae</taxon>
        <taxon>Cinchona</taxon>
    </lineage>
</organism>
<feature type="region of interest" description="Disordered" evidence="4">
    <location>
        <begin position="109"/>
        <end position="134"/>
    </location>
</feature>
<dbReference type="AlphaFoldDB" id="A0ABD3AGK3"/>
<feature type="domain" description="Exocyst complex subunit Exo70 C-terminal" evidence="5">
    <location>
        <begin position="202"/>
        <end position="567"/>
    </location>
</feature>
<reference evidence="6 7" key="1">
    <citation type="submission" date="2024-11" db="EMBL/GenBank/DDBJ databases">
        <title>A near-complete genome assembly of Cinchona calisaya.</title>
        <authorList>
            <person name="Lian D.C."/>
            <person name="Zhao X.W."/>
            <person name="Wei L."/>
        </authorList>
    </citation>
    <scope>NUCLEOTIDE SEQUENCE [LARGE SCALE GENOMIC DNA]</scope>
    <source>
        <tissue evidence="6">Nenye</tissue>
    </source>
</reference>
<dbReference type="Pfam" id="PF20669">
    <property type="entry name" value="Exo70_N"/>
    <property type="match status" value="1"/>
</dbReference>
<sequence length="593" mass="67276">MMSENIEYAEEIITKWDVDATTIPPLFTQENRKEAKKFVKSVTDLQSAMKFYVKENPSSEMIIRAQNLMQSAMKRLEKEFHSILKTNTKTILHPESVSLRLSNYRASTSTTSSRTSFSDFDNEASSSEDENEVPEVSEVVMTDLKVIADCMINSGYGKECVRIYKIIRKSIIDETLYYLGVENVSSSQFQKMGWDVLEGKVKKWLTAVKTAVKTLFHGERILCDHVFSASDSIRESCFAEISRDNALTLLGFAENLAKCKKILSPEKMFRFLDIYDAISELWVDIEIIFSFDSLSVVKSQAVTSLLKLGEAVRTMLSQFESAIEKDSPKTTVPGGGIHPLTRYVMNYLVFLADYSGTLADIVADWPVPVHAPLPVSYFSSPTSEDGVSDYSPASAIAVRLAWIILMLLCKLDGKAGLYKDHVAHSYLFLANNLNYVVSKVKSSNLMLLMGSDWISQRESKVKQYSTKYERVGWAKVLTSLPDDPTAEISFPEMREAFRKFNSGFEEAYRIQSSWVIPDSKLRDQIRVSLSKKIVPAYREFYEKHRNGIRDESIVRFAPEDWENYLSDLFYENCEGFGSSRATSYRISSPSVSH</sequence>
<evidence type="ECO:0000313" key="6">
    <source>
        <dbReference type="EMBL" id="KAL3530683.1"/>
    </source>
</evidence>
<keyword evidence="2 3" id="KW-0813">Transport</keyword>
<dbReference type="GO" id="GO:0015031">
    <property type="term" value="P:protein transport"/>
    <property type="evidence" value="ECO:0007669"/>
    <property type="project" value="UniProtKB-KW"/>
</dbReference>
<evidence type="ECO:0000256" key="3">
    <source>
        <dbReference type="RuleBase" id="RU365026"/>
    </source>
</evidence>
<dbReference type="InterPro" id="IPR046364">
    <property type="entry name" value="Exo70_C"/>
</dbReference>
<gene>
    <name evidence="6" type="ORF">ACH5RR_010005</name>
</gene>
<dbReference type="Proteomes" id="UP001630127">
    <property type="component" value="Unassembled WGS sequence"/>
</dbReference>
<feature type="compositionally biased region" description="Acidic residues" evidence="4">
    <location>
        <begin position="120"/>
        <end position="134"/>
    </location>
</feature>
<keyword evidence="7" id="KW-1185">Reference proteome</keyword>
<evidence type="ECO:0000256" key="2">
    <source>
        <dbReference type="ARBA" id="ARBA00022448"/>
    </source>
</evidence>
<dbReference type="GO" id="GO:0006887">
    <property type="term" value="P:exocytosis"/>
    <property type="evidence" value="ECO:0007669"/>
    <property type="project" value="UniProtKB-KW"/>
</dbReference>
<evidence type="ECO:0000256" key="4">
    <source>
        <dbReference type="SAM" id="MobiDB-lite"/>
    </source>
</evidence>